<dbReference type="Pfam" id="PF07859">
    <property type="entry name" value="Abhydrolase_3"/>
    <property type="match status" value="1"/>
</dbReference>
<gene>
    <name evidence="6" type="ordered locus">Cwoe_3607</name>
</gene>
<evidence type="ECO:0000256" key="1">
    <source>
        <dbReference type="ARBA" id="ARBA00010515"/>
    </source>
</evidence>
<dbReference type="InterPro" id="IPR002168">
    <property type="entry name" value="Lipase_GDXG_HIS_AS"/>
</dbReference>
<dbReference type="PROSITE" id="PS01174">
    <property type="entry name" value="LIPASE_GDXG_SER"/>
    <property type="match status" value="1"/>
</dbReference>
<dbReference type="InterPro" id="IPR033140">
    <property type="entry name" value="Lipase_GDXG_put_SER_AS"/>
</dbReference>
<evidence type="ECO:0000313" key="7">
    <source>
        <dbReference type="Proteomes" id="UP000008229"/>
    </source>
</evidence>
<dbReference type="PROSITE" id="PS01173">
    <property type="entry name" value="LIPASE_GDXG_HIS"/>
    <property type="match status" value="1"/>
</dbReference>
<dbReference type="GO" id="GO:0004806">
    <property type="term" value="F:triacylglycerol lipase activity"/>
    <property type="evidence" value="ECO:0007669"/>
    <property type="project" value="TreeGrafter"/>
</dbReference>
<evidence type="ECO:0000259" key="5">
    <source>
        <dbReference type="Pfam" id="PF07859"/>
    </source>
</evidence>
<sequence>MDPVEESLPETVEHGPASQQTRVLERTLRRWWLPVARNWRLTPRGIRLLQRITDPTDRVPVLRGTRVEPTRIGGRPAEWVRAPRALAQAHGGDAGHGRDGDDGGHGRDGDDGGHGRDGGDAGHGRDGGDGGHGGTDAAGPMLLYLHGGGYVFGSPRTHRNLVSRISHVTGLPALSLDYRLPPEATLPAPIEDALAAYRELLAGGRDPRTIVVAGDSAGGNLALALSLHAAEEGLPQPAALVLLSPWADLTQSGASAQTNDLLDPFIPPGVLDRFARVAAGGADPAGWRISPLLAPEELWRALPPTHVQAGSTERLLDDGVAVARRVAASCTRAELHVFDRQPHVVPLWNGTPEARTALREMGRFVTSALAPESAPAAPSEADAEAASEVAEPADLS</sequence>
<comment type="similarity">
    <text evidence="1">Belongs to the 'GDXG' lipolytic enzyme family.</text>
</comment>
<feature type="compositionally biased region" description="Basic and acidic residues" evidence="4">
    <location>
        <begin position="93"/>
        <end position="129"/>
    </location>
</feature>
<dbReference type="EMBL" id="CP001854">
    <property type="protein sequence ID" value="ADB52024.1"/>
    <property type="molecule type" value="Genomic_DNA"/>
</dbReference>
<dbReference type="KEGG" id="cwo:Cwoe_3607"/>
<dbReference type="eggNOG" id="COG0657">
    <property type="taxonomic scope" value="Bacteria"/>
</dbReference>
<keyword evidence="7" id="KW-1185">Reference proteome</keyword>
<dbReference type="STRING" id="469383.Cwoe_3607"/>
<dbReference type="AlphaFoldDB" id="D3F0G4"/>
<feature type="region of interest" description="Disordered" evidence="4">
    <location>
        <begin position="369"/>
        <end position="396"/>
    </location>
</feature>
<accession>D3F0G4</accession>
<evidence type="ECO:0000313" key="6">
    <source>
        <dbReference type="EMBL" id="ADB52024.1"/>
    </source>
</evidence>
<dbReference type="SUPFAM" id="SSF53474">
    <property type="entry name" value="alpha/beta-Hydrolases"/>
    <property type="match status" value="1"/>
</dbReference>
<evidence type="ECO:0000256" key="3">
    <source>
        <dbReference type="PROSITE-ProRule" id="PRU10038"/>
    </source>
</evidence>
<dbReference type="Proteomes" id="UP000008229">
    <property type="component" value="Chromosome"/>
</dbReference>
<dbReference type="Gene3D" id="3.40.50.1820">
    <property type="entry name" value="alpha/beta hydrolase"/>
    <property type="match status" value="1"/>
</dbReference>
<dbReference type="InterPro" id="IPR013094">
    <property type="entry name" value="AB_hydrolase_3"/>
</dbReference>
<reference evidence="6 7" key="1">
    <citation type="journal article" date="2010" name="Stand. Genomic Sci.">
        <title>Complete genome sequence of Conexibacter woesei type strain (ID131577).</title>
        <authorList>
            <person name="Pukall R."/>
            <person name="Lapidus A."/>
            <person name="Glavina Del Rio T."/>
            <person name="Copeland A."/>
            <person name="Tice H."/>
            <person name="Cheng J.-F."/>
            <person name="Lucas S."/>
            <person name="Chen F."/>
            <person name="Nolan M."/>
            <person name="Bruce D."/>
            <person name="Goodwin L."/>
            <person name="Pitluck S."/>
            <person name="Mavromatis K."/>
            <person name="Ivanova N."/>
            <person name="Ovchinnikova G."/>
            <person name="Pati A."/>
            <person name="Chen A."/>
            <person name="Palaniappan K."/>
            <person name="Land M."/>
            <person name="Hauser L."/>
            <person name="Chang Y.-J."/>
            <person name="Jeffries C.D."/>
            <person name="Chain P."/>
            <person name="Meincke L."/>
            <person name="Sims D."/>
            <person name="Brettin T."/>
            <person name="Detter J.C."/>
            <person name="Rohde M."/>
            <person name="Goeker M."/>
            <person name="Bristow J."/>
            <person name="Eisen J.A."/>
            <person name="Markowitz V."/>
            <person name="Kyrpides N.C."/>
            <person name="Klenk H.-P."/>
            <person name="Hugenholtz P."/>
        </authorList>
    </citation>
    <scope>NUCLEOTIDE SEQUENCE [LARGE SCALE GENOMIC DNA]</scope>
    <source>
        <strain evidence="7">DSM 14684 / CIP 108061 / JCM 11494 / NBRC 100937 / ID131577</strain>
    </source>
</reference>
<dbReference type="InterPro" id="IPR050300">
    <property type="entry name" value="GDXG_lipolytic_enzyme"/>
</dbReference>
<dbReference type="HOGENOM" id="CLU_012494_13_0_11"/>
<proteinExistence type="inferred from homology"/>
<name>D3F0G4_CONWI</name>
<keyword evidence="2 6" id="KW-0378">Hydrolase</keyword>
<organism evidence="6 7">
    <name type="scientific">Conexibacter woesei (strain DSM 14684 / CCUG 47730 / CIP 108061 / JCM 11494 / NBRC 100937 / ID131577)</name>
    <dbReference type="NCBI Taxonomy" id="469383"/>
    <lineage>
        <taxon>Bacteria</taxon>
        <taxon>Bacillati</taxon>
        <taxon>Actinomycetota</taxon>
        <taxon>Thermoleophilia</taxon>
        <taxon>Solirubrobacterales</taxon>
        <taxon>Conexibacteraceae</taxon>
        <taxon>Conexibacter</taxon>
    </lineage>
</organism>
<dbReference type="InterPro" id="IPR029058">
    <property type="entry name" value="AB_hydrolase_fold"/>
</dbReference>
<feature type="region of interest" description="Disordered" evidence="4">
    <location>
        <begin position="88"/>
        <end position="134"/>
    </location>
</feature>
<reference evidence="7" key="2">
    <citation type="submission" date="2010-01" db="EMBL/GenBank/DDBJ databases">
        <title>The complete genome of Conexibacter woesei DSM 14684.</title>
        <authorList>
            <consortium name="US DOE Joint Genome Institute (JGI-PGF)"/>
            <person name="Lucas S."/>
            <person name="Copeland A."/>
            <person name="Lapidus A."/>
            <person name="Glavina del Rio T."/>
            <person name="Dalin E."/>
            <person name="Tice H."/>
            <person name="Bruce D."/>
            <person name="Goodwin L."/>
            <person name="Pitluck S."/>
            <person name="Kyrpides N."/>
            <person name="Mavromatis K."/>
            <person name="Ivanova N."/>
            <person name="Mikhailova N."/>
            <person name="Chertkov O."/>
            <person name="Brettin T."/>
            <person name="Detter J.C."/>
            <person name="Han C."/>
            <person name="Larimer F."/>
            <person name="Land M."/>
            <person name="Hauser L."/>
            <person name="Markowitz V."/>
            <person name="Cheng J.-F."/>
            <person name="Hugenholtz P."/>
            <person name="Woyke T."/>
            <person name="Wu D."/>
            <person name="Pukall R."/>
            <person name="Steenblock K."/>
            <person name="Schneider S."/>
            <person name="Klenk H.-P."/>
            <person name="Eisen J.A."/>
        </authorList>
    </citation>
    <scope>NUCLEOTIDE SEQUENCE [LARGE SCALE GENOMIC DNA]</scope>
    <source>
        <strain evidence="7">DSM 14684 / CIP 108061 / JCM 11494 / NBRC 100937 / ID131577</strain>
    </source>
</reference>
<feature type="domain" description="Alpha/beta hydrolase fold-3" evidence="5">
    <location>
        <begin position="142"/>
        <end position="345"/>
    </location>
</feature>
<protein>
    <submittedName>
        <fullName evidence="6">Alpha/beta hydrolase fold-3 domain protein</fullName>
    </submittedName>
</protein>
<dbReference type="PANTHER" id="PTHR48081">
    <property type="entry name" value="AB HYDROLASE SUPERFAMILY PROTEIN C4A8.06C"/>
    <property type="match status" value="1"/>
</dbReference>
<evidence type="ECO:0000256" key="4">
    <source>
        <dbReference type="SAM" id="MobiDB-lite"/>
    </source>
</evidence>
<feature type="active site" evidence="3">
    <location>
        <position position="216"/>
    </location>
</feature>
<dbReference type="RefSeq" id="WP_012935075.1">
    <property type="nucleotide sequence ID" value="NC_013739.1"/>
</dbReference>
<dbReference type="OrthoDB" id="128186at2"/>
<dbReference type="PANTHER" id="PTHR48081:SF30">
    <property type="entry name" value="ACETYL-HYDROLASE LIPR-RELATED"/>
    <property type="match status" value="1"/>
</dbReference>
<evidence type="ECO:0000256" key="2">
    <source>
        <dbReference type="ARBA" id="ARBA00022801"/>
    </source>
</evidence>